<gene>
    <name evidence="7" type="ORF">GIB67_039031</name>
</gene>
<keyword evidence="5" id="KW-0175">Coiled coil</keyword>
<dbReference type="OrthoDB" id="409977at2759"/>
<dbReference type="InterPro" id="IPR014001">
    <property type="entry name" value="Helicase_ATP-bd"/>
</dbReference>
<evidence type="ECO:0000256" key="4">
    <source>
        <dbReference type="ARBA" id="ARBA00022840"/>
    </source>
</evidence>
<organism evidence="7 8">
    <name type="scientific">Kingdonia uniflora</name>
    <dbReference type="NCBI Taxonomy" id="39325"/>
    <lineage>
        <taxon>Eukaryota</taxon>
        <taxon>Viridiplantae</taxon>
        <taxon>Streptophyta</taxon>
        <taxon>Embryophyta</taxon>
        <taxon>Tracheophyta</taxon>
        <taxon>Spermatophyta</taxon>
        <taxon>Magnoliopsida</taxon>
        <taxon>Ranunculales</taxon>
        <taxon>Circaeasteraceae</taxon>
        <taxon>Kingdonia</taxon>
    </lineage>
</organism>
<keyword evidence="4" id="KW-0067">ATP-binding</keyword>
<sequence length="225" mass="24921">MGYSKAGVKAIMEGTYVEKDEVEDDVPSVVGGSDEVSPRTEFENQGEELKDMRLRIEELKNEFATEKDASTSLLSSQAKLQRYGLREGVNIVVVTPGRFIDHLQQGNTTLSRISFVILDEANKMLDMGFKPQIKEVMRNLPTKHQTLLFNTAMPVEIEILTQSNASSSQVVGAKEFESSLNKEIVSSTAIAMIDAKKYEAVPEALSIGDECPSQQALSIRDEYHS</sequence>
<dbReference type="SUPFAM" id="SSF52540">
    <property type="entry name" value="P-loop containing nucleoside triphosphate hydrolases"/>
    <property type="match status" value="1"/>
</dbReference>
<dbReference type="Proteomes" id="UP000541444">
    <property type="component" value="Unassembled WGS sequence"/>
</dbReference>
<name>A0A7J7LL39_9MAGN</name>
<dbReference type="PROSITE" id="PS51192">
    <property type="entry name" value="HELICASE_ATP_BIND_1"/>
    <property type="match status" value="1"/>
</dbReference>
<evidence type="ECO:0000313" key="7">
    <source>
        <dbReference type="EMBL" id="KAF6143248.1"/>
    </source>
</evidence>
<dbReference type="InterPro" id="IPR050079">
    <property type="entry name" value="DEAD_box_RNA_helicase"/>
</dbReference>
<evidence type="ECO:0000256" key="2">
    <source>
        <dbReference type="ARBA" id="ARBA00022801"/>
    </source>
</evidence>
<accession>A0A7J7LL39</accession>
<feature type="coiled-coil region" evidence="5">
    <location>
        <begin position="42"/>
        <end position="69"/>
    </location>
</feature>
<evidence type="ECO:0000256" key="5">
    <source>
        <dbReference type="SAM" id="Coils"/>
    </source>
</evidence>
<dbReference type="InterPro" id="IPR011545">
    <property type="entry name" value="DEAD/DEAH_box_helicase_dom"/>
</dbReference>
<reference evidence="7 8" key="1">
    <citation type="journal article" date="2020" name="IScience">
        <title>Genome Sequencing of the Endangered Kingdonia uniflora (Circaeasteraceae, Ranunculales) Reveals Potential Mechanisms of Evolutionary Specialization.</title>
        <authorList>
            <person name="Sun Y."/>
            <person name="Deng T."/>
            <person name="Zhang A."/>
            <person name="Moore M.J."/>
            <person name="Landis J.B."/>
            <person name="Lin N."/>
            <person name="Zhang H."/>
            <person name="Zhang X."/>
            <person name="Huang J."/>
            <person name="Zhang X."/>
            <person name="Sun H."/>
            <person name="Wang H."/>
        </authorList>
    </citation>
    <scope>NUCLEOTIDE SEQUENCE [LARGE SCALE GENOMIC DNA]</scope>
    <source>
        <strain evidence="7">TB1705</strain>
        <tissue evidence="7">Leaf</tissue>
    </source>
</reference>
<dbReference type="Gene3D" id="3.40.50.300">
    <property type="entry name" value="P-loop containing nucleotide triphosphate hydrolases"/>
    <property type="match status" value="1"/>
</dbReference>
<comment type="caution">
    <text evidence="7">The sequence shown here is derived from an EMBL/GenBank/DDBJ whole genome shotgun (WGS) entry which is preliminary data.</text>
</comment>
<dbReference type="GO" id="GO:0005829">
    <property type="term" value="C:cytosol"/>
    <property type="evidence" value="ECO:0007669"/>
    <property type="project" value="TreeGrafter"/>
</dbReference>
<protein>
    <recommendedName>
        <fullName evidence="6">Helicase ATP-binding domain-containing protein</fullName>
    </recommendedName>
</protein>
<keyword evidence="1" id="KW-0547">Nucleotide-binding</keyword>
<dbReference type="GO" id="GO:0016787">
    <property type="term" value="F:hydrolase activity"/>
    <property type="evidence" value="ECO:0007669"/>
    <property type="project" value="UniProtKB-KW"/>
</dbReference>
<dbReference type="Pfam" id="PF00270">
    <property type="entry name" value="DEAD"/>
    <property type="match status" value="1"/>
</dbReference>
<feature type="domain" description="Helicase ATP-binding" evidence="6">
    <location>
        <begin position="56"/>
        <end position="171"/>
    </location>
</feature>
<evidence type="ECO:0000313" key="8">
    <source>
        <dbReference type="Proteomes" id="UP000541444"/>
    </source>
</evidence>
<dbReference type="PANTHER" id="PTHR47959:SF1">
    <property type="entry name" value="ATP-DEPENDENT RNA HELICASE DBPA"/>
    <property type="match status" value="1"/>
</dbReference>
<dbReference type="GO" id="GO:0003724">
    <property type="term" value="F:RNA helicase activity"/>
    <property type="evidence" value="ECO:0007669"/>
    <property type="project" value="TreeGrafter"/>
</dbReference>
<evidence type="ECO:0000256" key="1">
    <source>
        <dbReference type="ARBA" id="ARBA00022741"/>
    </source>
</evidence>
<dbReference type="GO" id="GO:0005524">
    <property type="term" value="F:ATP binding"/>
    <property type="evidence" value="ECO:0007669"/>
    <property type="project" value="UniProtKB-KW"/>
</dbReference>
<keyword evidence="3" id="KW-0347">Helicase</keyword>
<evidence type="ECO:0000256" key="3">
    <source>
        <dbReference type="ARBA" id="ARBA00022806"/>
    </source>
</evidence>
<dbReference type="PANTHER" id="PTHR47959">
    <property type="entry name" value="ATP-DEPENDENT RNA HELICASE RHLE-RELATED"/>
    <property type="match status" value="1"/>
</dbReference>
<dbReference type="EMBL" id="JACGCM010002208">
    <property type="protein sequence ID" value="KAF6143248.1"/>
    <property type="molecule type" value="Genomic_DNA"/>
</dbReference>
<dbReference type="InterPro" id="IPR027417">
    <property type="entry name" value="P-loop_NTPase"/>
</dbReference>
<dbReference type="GO" id="GO:0003676">
    <property type="term" value="F:nucleic acid binding"/>
    <property type="evidence" value="ECO:0007669"/>
    <property type="project" value="InterPro"/>
</dbReference>
<proteinExistence type="predicted"/>
<dbReference type="AlphaFoldDB" id="A0A7J7LL39"/>
<evidence type="ECO:0000259" key="6">
    <source>
        <dbReference type="PROSITE" id="PS51192"/>
    </source>
</evidence>
<keyword evidence="2" id="KW-0378">Hydrolase</keyword>
<keyword evidence="8" id="KW-1185">Reference proteome</keyword>